<evidence type="ECO:0000256" key="1">
    <source>
        <dbReference type="SAM" id="MobiDB-lite"/>
    </source>
</evidence>
<dbReference type="PANTHER" id="PTHR35871:SF1">
    <property type="entry name" value="CXC1-LIKE CYSTEINE CLUSTER ASSOCIATED WITH KDZ TRANSPOSASES DOMAIN-CONTAINING PROTEIN"/>
    <property type="match status" value="1"/>
</dbReference>
<organism evidence="2 3">
    <name type="scientific">Dentipellis fragilis</name>
    <dbReference type="NCBI Taxonomy" id="205917"/>
    <lineage>
        <taxon>Eukaryota</taxon>
        <taxon>Fungi</taxon>
        <taxon>Dikarya</taxon>
        <taxon>Basidiomycota</taxon>
        <taxon>Agaricomycotina</taxon>
        <taxon>Agaricomycetes</taxon>
        <taxon>Russulales</taxon>
        <taxon>Hericiaceae</taxon>
        <taxon>Dentipellis</taxon>
    </lineage>
</organism>
<dbReference type="AlphaFoldDB" id="A0A4Y9XT59"/>
<dbReference type="OrthoDB" id="6511194at2759"/>
<name>A0A4Y9XT59_9AGAM</name>
<feature type="region of interest" description="Disordered" evidence="1">
    <location>
        <begin position="476"/>
        <end position="503"/>
    </location>
</feature>
<evidence type="ECO:0000313" key="3">
    <source>
        <dbReference type="Proteomes" id="UP000298327"/>
    </source>
</evidence>
<keyword evidence="3" id="KW-1185">Reference proteome</keyword>
<feature type="compositionally biased region" description="Acidic residues" evidence="1">
    <location>
        <begin position="476"/>
        <end position="488"/>
    </location>
</feature>
<evidence type="ECO:0000313" key="2">
    <source>
        <dbReference type="EMBL" id="TFY52341.1"/>
    </source>
</evidence>
<gene>
    <name evidence="2" type="ORF">EVG20_g10592</name>
</gene>
<sequence>MIQDLVSHFELQAVCDGFITIASACAYFRDAGCELWCKISQSFNRTRLTYVTASVRSMLQLAAAHHALLAGTQEQRGAEMMAGDDADSQRRGMPTSSSQATPHPTTPRHPHLITLLLPSPPTINTPSPMLHPAMHDIACMHAHATSPPPLTQSCLIVDMAIPSSIHLVPTDTGSQHQAGSPSIMCGSTTHVPAYSHSPPVLSTPRTTMAVFTGSSPRPSTLLCMHFPSLADACAPTTDASLGHDACDALVDSLSPPSPHPSRHSLSPVNAACARDVNASLPPHAHRPRSPICVASPKCTSTMPSRVATPALPCVALQVHVASDFMSLKCSPSPPCISLAPSRAVEVSTTMSDTAPTLLRAVLPAHVYTILRGERVRGCRGGHAARVGTSAVARERCAGEASGAEAPVRAQARPEPKANTKLTSFFEILPPAKRARLVNAGDHDTLGSPHLDMLEAASEYGAGGEATEVEMEMEMEMEMESSTPEEGDEEKIRDVSGDAGGTSVQSSMEEEIADTEKLAFVSNAITEEDDNVVMDEETVEAAKLADEVSEWVNDELEEAVPKELPALHALASEGLKYSRKKVNYREEVLFASLVDFYRWVPRQGRARAAARVTKNLGRGPAFARVLCAQARHFEANGTLRVSRQGRRENKAGLLANDDVRIGLRRWLRTLPAGKVNPKLLQQHMNDNILPSLNTIKVRVSIEWARRCLHTFGYRHKKHSKGIYYDGHERKSTQKRRTAYLAEMKEAEKFRATYAGQDMAEKMPILCDEEKEHVWIFQDEAAFHSNDFQNVSYWLKPGEQVLKKKTRGTLMMVSGFICERYGNLALPEEMVKEMANWPESDRLTITNSRVIVYPTSKEGGDSYWNAEQMATQARCSDILPCAQNTD</sequence>
<dbReference type="Proteomes" id="UP000298327">
    <property type="component" value="Unassembled WGS sequence"/>
</dbReference>
<proteinExistence type="predicted"/>
<accession>A0A4Y9XT59</accession>
<protein>
    <submittedName>
        <fullName evidence="2">Uncharacterized protein</fullName>
    </submittedName>
</protein>
<dbReference type="STRING" id="205917.A0A4Y9XT59"/>
<feature type="region of interest" description="Disordered" evidence="1">
    <location>
        <begin position="74"/>
        <end position="107"/>
    </location>
</feature>
<comment type="caution">
    <text evidence="2">The sequence shown here is derived from an EMBL/GenBank/DDBJ whole genome shotgun (WGS) entry which is preliminary data.</text>
</comment>
<dbReference type="EMBL" id="SEOQ01001325">
    <property type="protein sequence ID" value="TFY52341.1"/>
    <property type="molecule type" value="Genomic_DNA"/>
</dbReference>
<dbReference type="PANTHER" id="PTHR35871">
    <property type="entry name" value="EXPRESSED PROTEIN"/>
    <property type="match status" value="1"/>
</dbReference>
<reference evidence="2 3" key="1">
    <citation type="submission" date="2019-02" db="EMBL/GenBank/DDBJ databases">
        <title>Genome sequencing of the rare red list fungi Dentipellis fragilis.</title>
        <authorList>
            <person name="Buettner E."/>
            <person name="Kellner H."/>
        </authorList>
    </citation>
    <scope>NUCLEOTIDE SEQUENCE [LARGE SCALE GENOMIC DNA]</scope>
    <source>
        <strain evidence="2 3">DSM 105465</strain>
    </source>
</reference>